<dbReference type="InterPro" id="IPR016130">
    <property type="entry name" value="Tyr_Pase_AS"/>
</dbReference>
<dbReference type="Gene3D" id="3.90.190.10">
    <property type="entry name" value="Protein tyrosine phosphatase superfamily"/>
    <property type="match status" value="1"/>
</dbReference>
<dbReference type="PROSITE" id="PS50056">
    <property type="entry name" value="TYR_PHOSPHATASE_2"/>
    <property type="match status" value="1"/>
</dbReference>
<dbReference type="EMBL" id="JAPJZH010000010">
    <property type="protein sequence ID" value="MDA4846899.1"/>
    <property type="molecule type" value="Genomic_DNA"/>
</dbReference>
<proteinExistence type="predicted"/>
<comment type="caution">
    <text evidence="2">The sequence shown here is derived from an EMBL/GenBank/DDBJ whole genome shotgun (WGS) entry which is preliminary data.</text>
</comment>
<feature type="domain" description="Tyrosine specific protein phosphatases" evidence="1">
    <location>
        <begin position="69"/>
        <end position="134"/>
    </location>
</feature>
<dbReference type="InterPro" id="IPR000387">
    <property type="entry name" value="Tyr_Pase_dom"/>
</dbReference>
<evidence type="ECO:0000313" key="2">
    <source>
        <dbReference type="EMBL" id="MDA4846899.1"/>
    </source>
</evidence>
<dbReference type="SUPFAM" id="SSF52799">
    <property type="entry name" value="(Phosphotyrosine protein) phosphatases II"/>
    <property type="match status" value="1"/>
</dbReference>
<dbReference type="RefSeq" id="WP_271090702.1">
    <property type="nucleotide sequence ID" value="NZ_JAPJZH010000010.1"/>
</dbReference>
<organism evidence="2 3">
    <name type="scientific">Hoeflea poritis</name>
    <dbReference type="NCBI Taxonomy" id="2993659"/>
    <lineage>
        <taxon>Bacteria</taxon>
        <taxon>Pseudomonadati</taxon>
        <taxon>Pseudomonadota</taxon>
        <taxon>Alphaproteobacteria</taxon>
        <taxon>Hyphomicrobiales</taxon>
        <taxon>Rhizobiaceae</taxon>
        <taxon>Hoeflea</taxon>
    </lineage>
</organism>
<reference evidence="2" key="1">
    <citation type="submission" date="2022-11" db="EMBL/GenBank/DDBJ databases">
        <title>Hoeflea poritis sp. nov., isolated from scleractinian coral Porites lutea.</title>
        <authorList>
            <person name="Zhang G."/>
            <person name="Wei Q."/>
            <person name="Cai L."/>
        </authorList>
    </citation>
    <scope>NUCLEOTIDE SEQUENCE</scope>
    <source>
        <strain evidence="2">E7-10</strain>
    </source>
</reference>
<evidence type="ECO:0000259" key="1">
    <source>
        <dbReference type="PROSITE" id="PS50056"/>
    </source>
</evidence>
<dbReference type="Proteomes" id="UP001148313">
    <property type="component" value="Unassembled WGS sequence"/>
</dbReference>
<name>A0ABT4VQC5_9HYPH</name>
<gene>
    <name evidence="2" type="ORF">OOZ53_16185</name>
</gene>
<keyword evidence="3" id="KW-1185">Reference proteome</keyword>
<accession>A0ABT4VQC5</accession>
<protein>
    <submittedName>
        <fullName evidence="2">Tyrosine phosphatase family protein</fullName>
    </submittedName>
</protein>
<dbReference type="InterPro" id="IPR029021">
    <property type="entry name" value="Prot-tyrosine_phosphatase-like"/>
</dbReference>
<sequence length="176" mass="19404">MTHIVVCSLSKLPATARAHQAREMITLISNEHEVRRPPGILAERHLRLDMNDISANIEGLRPPEGHHVSRLIDFAREWDRSAPLLIHCWMGISRSTAAAYSVALALNPDLDAMQLALELRRRSPSATPNARLIQLADAALGRDGRMIEAIARIGRGAEAAEGKPFILPLEIRSDGF</sequence>
<evidence type="ECO:0000313" key="3">
    <source>
        <dbReference type="Proteomes" id="UP001148313"/>
    </source>
</evidence>
<dbReference type="PROSITE" id="PS00383">
    <property type="entry name" value="TYR_PHOSPHATASE_1"/>
    <property type="match status" value="1"/>
</dbReference>